<evidence type="ECO:0000259" key="1">
    <source>
        <dbReference type="Pfam" id="PF14420"/>
    </source>
</evidence>
<dbReference type="AlphaFoldDB" id="A0A232LT32"/>
<dbReference type="Pfam" id="PF14420">
    <property type="entry name" value="Clr5"/>
    <property type="match status" value="1"/>
</dbReference>
<reference evidence="2 3" key="1">
    <citation type="journal article" date="2015" name="Environ. Microbiol.">
        <title>Metagenome sequence of Elaphomyces granulatus from sporocarp tissue reveals Ascomycota ectomycorrhizal fingerprints of genome expansion and a Proteobacteria-rich microbiome.</title>
        <authorList>
            <person name="Quandt C.A."/>
            <person name="Kohler A."/>
            <person name="Hesse C.N."/>
            <person name="Sharpton T.J."/>
            <person name="Martin F."/>
            <person name="Spatafora J.W."/>
        </authorList>
    </citation>
    <scope>NUCLEOTIDE SEQUENCE [LARGE SCALE GENOMIC DNA]</scope>
    <source>
        <strain evidence="2 3">OSC145934</strain>
    </source>
</reference>
<dbReference type="OrthoDB" id="4134472at2759"/>
<feature type="domain" description="Clr5" evidence="1">
    <location>
        <begin position="15"/>
        <end position="63"/>
    </location>
</feature>
<feature type="non-terminal residue" evidence="2">
    <location>
        <position position="216"/>
    </location>
</feature>
<gene>
    <name evidence="2" type="ORF">Egran_04894</name>
</gene>
<name>A0A232LT32_9EURO</name>
<protein>
    <recommendedName>
        <fullName evidence="1">Clr5 domain-containing protein</fullName>
    </recommendedName>
</protein>
<keyword evidence="3" id="KW-1185">Reference proteome</keyword>
<comment type="caution">
    <text evidence="2">The sequence shown here is derived from an EMBL/GenBank/DDBJ whole genome shotgun (WGS) entry which is preliminary data.</text>
</comment>
<evidence type="ECO:0000313" key="2">
    <source>
        <dbReference type="EMBL" id="OXV07341.1"/>
    </source>
</evidence>
<dbReference type="PANTHER" id="PTHR38788:SF3">
    <property type="entry name" value="CLR5 DOMAIN-CONTAINING PROTEIN"/>
    <property type="match status" value="1"/>
</dbReference>
<evidence type="ECO:0000313" key="3">
    <source>
        <dbReference type="Proteomes" id="UP000243515"/>
    </source>
</evidence>
<dbReference type="EMBL" id="NPHW01004919">
    <property type="protein sequence ID" value="OXV07341.1"/>
    <property type="molecule type" value="Genomic_DNA"/>
</dbReference>
<dbReference type="PANTHER" id="PTHR38788">
    <property type="entry name" value="CLR5 DOMAIN-CONTAINING PROTEIN"/>
    <property type="match status" value="1"/>
</dbReference>
<accession>A0A232LT32</accession>
<sequence>MPRQRSRHIAHATFQSYQEELSDLWKVQQLPLDQVMEKMESQYSFKESKTQYIKQFKEWKWRKNLKSEEWKVIGEHIRRRKDEQKDSEVLFCDIPLSSEKVKKETSRHRYSTMEALEQQCQNAPPKLPDEVTIRTPKAMLGSDPSPANSNSERMVNCAVRDSSVLLLLGNEEGFSPFGAANPDDESLGSYVPSGSPRMTHSPCTSKGIIDYRLVKN</sequence>
<organism evidence="2 3">
    <name type="scientific">Elaphomyces granulatus</name>
    <dbReference type="NCBI Taxonomy" id="519963"/>
    <lineage>
        <taxon>Eukaryota</taxon>
        <taxon>Fungi</taxon>
        <taxon>Dikarya</taxon>
        <taxon>Ascomycota</taxon>
        <taxon>Pezizomycotina</taxon>
        <taxon>Eurotiomycetes</taxon>
        <taxon>Eurotiomycetidae</taxon>
        <taxon>Eurotiales</taxon>
        <taxon>Elaphomycetaceae</taxon>
        <taxon>Elaphomyces</taxon>
    </lineage>
</organism>
<dbReference type="Proteomes" id="UP000243515">
    <property type="component" value="Unassembled WGS sequence"/>
</dbReference>
<dbReference type="InterPro" id="IPR025676">
    <property type="entry name" value="Clr5_dom"/>
</dbReference>
<proteinExistence type="predicted"/>